<feature type="region of interest" description="Disordered" evidence="5">
    <location>
        <begin position="272"/>
        <end position="291"/>
    </location>
</feature>
<name>A0AAV8UW28_9RHOD</name>
<dbReference type="PROSITE" id="PS00211">
    <property type="entry name" value="ABC_TRANSPORTER_1"/>
    <property type="match status" value="1"/>
</dbReference>
<dbReference type="PANTHER" id="PTHR24220">
    <property type="entry name" value="IMPORT ATP-BINDING PROTEIN"/>
    <property type="match status" value="1"/>
</dbReference>
<accession>A0AAV8UW28</accession>
<dbReference type="Pfam" id="PF00005">
    <property type="entry name" value="ABC_tran"/>
    <property type="match status" value="1"/>
</dbReference>
<evidence type="ECO:0000259" key="6">
    <source>
        <dbReference type="PROSITE" id="PS50893"/>
    </source>
</evidence>
<dbReference type="GO" id="GO:0016887">
    <property type="term" value="F:ATP hydrolysis activity"/>
    <property type="evidence" value="ECO:0007669"/>
    <property type="project" value="InterPro"/>
</dbReference>
<dbReference type="GO" id="GO:0022857">
    <property type="term" value="F:transmembrane transporter activity"/>
    <property type="evidence" value="ECO:0007669"/>
    <property type="project" value="TreeGrafter"/>
</dbReference>
<dbReference type="GO" id="GO:0098796">
    <property type="term" value="C:membrane protein complex"/>
    <property type="evidence" value="ECO:0007669"/>
    <property type="project" value="UniProtKB-ARBA"/>
</dbReference>
<dbReference type="Gene3D" id="3.40.50.300">
    <property type="entry name" value="P-loop containing nucleotide triphosphate hydrolases"/>
    <property type="match status" value="1"/>
</dbReference>
<feature type="domain" description="ABC transporter" evidence="6">
    <location>
        <begin position="29"/>
        <end position="269"/>
    </location>
</feature>
<dbReference type="GO" id="GO:0005886">
    <property type="term" value="C:plasma membrane"/>
    <property type="evidence" value="ECO:0007669"/>
    <property type="project" value="TreeGrafter"/>
</dbReference>
<dbReference type="Proteomes" id="UP001157974">
    <property type="component" value="Unassembled WGS sequence"/>
</dbReference>
<feature type="compositionally biased region" description="Low complexity" evidence="5">
    <location>
        <begin position="1"/>
        <end position="17"/>
    </location>
</feature>
<dbReference type="PROSITE" id="PS50893">
    <property type="entry name" value="ABC_TRANSPORTER_2"/>
    <property type="match status" value="1"/>
</dbReference>
<keyword evidence="4" id="KW-0067">ATP-binding</keyword>
<reference evidence="7 8" key="1">
    <citation type="journal article" date="2023" name="Nat. Commun.">
        <title>Origin of minicircular mitochondrial genomes in red algae.</title>
        <authorList>
            <person name="Lee Y."/>
            <person name="Cho C.H."/>
            <person name="Lee Y.M."/>
            <person name="Park S.I."/>
            <person name="Yang J.H."/>
            <person name="West J.A."/>
            <person name="Bhattacharya D."/>
            <person name="Yoon H.S."/>
        </authorList>
    </citation>
    <scope>NUCLEOTIDE SEQUENCE [LARGE SCALE GENOMIC DNA]</scope>
    <source>
        <strain evidence="7 8">CCMP1338</strain>
        <tissue evidence="7">Whole cell</tissue>
    </source>
</reference>
<dbReference type="AlphaFoldDB" id="A0AAV8UW28"/>
<proteinExistence type="predicted"/>
<dbReference type="InterPro" id="IPR017911">
    <property type="entry name" value="MacB-like_ATP-bd"/>
</dbReference>
<dbReference type="InterPro" id="IPR015854">
    <property type="entry name" value="ABC_transpr_LolD-like"/>
</dbReference>
<evidence type="ECO:0000313" key="8">
    <source>
        <dbReference type="Proteomes" id="UP001157974"/>
    </source>
</evidence>
<dbReference type="InterPro" id="IPR003593">
    <property type="entry name" value="AAA+_ATPase"/>
</dbReference>
<gene>
    <name evidence="7" type="ORF">NDN08_002251</name>
</gene>
<dbReference type="InterPro" id="IPR003439">
    <property type="entry name" value="ABC_transporter-like_ATP-bd"/>
</dbReference>
<keyword evidence="8" id="KW-1185">Reference proteome</keyword>
<dbReference type="PANTHER" id="PTHR24220:SF688">
    <property type="entry name" value="ABC TRANSPORTER H FAMILY MEMBER 2"/>
    <property type="match status" value="1"/>
</dbReference>
<evidence type="ECO:0000256" key="4">
    <source>
        <dbReference type="ARBA" id="ARBA00022840"/>
    </source>
</evidence>
<evidence type="ECO:0000256" key="1">
    <source>
        <dbReference type="ARBA" id="ARBA00014334"/>
    </source>
</evidence>
<evidence type="ECO:0000256" key="5">
    <source>
        <dbReference type="SAM" id="MobiDB-lite"/>
    </source>
</evidence>
<dbReference type="FunFam" id="3.40.50.300:FF:000032">
    <property type="entry name" value="Export ABC transporter ATP-binding protein"/>
    <property type="match status" value="1"/>
</dbReference>
<keyword evidence="2" id="KW-0813">Transport</keyword>
<dbReference type="InterPro" id="IPR017871">
    <property type="entry name" value="ABC_transporter-like_CS"/>
</dbReference>
<evidence type="ECO:0000256" key="3">
    <source>
        <dbReference type="ARBA" id="ARBA00022741"/>
    </source>
</evidence>
<evidence type="ECO:0000313" key="7">
    <source>
        <dbReference type="EMBL" id="KAJ8905746.1"/>
    </source>
</evidence>
<comment type="caution">
    <text evidence="7">The sequence shown here is derived from an EMBL/GenBank/DDBJ whole genome shotgun (WGS) entry which is preliminary data.</text>
</comment>
<protein>
    <recommendedName>
        <fullName evidence="1">Probable ATP-dependent transporter ycf16</fullName>
    </recommendedName>
</protein>
<dbReference type="SMART" id="SM00382">
    <property type="entry name" value="AAA"/>
    <property type="match status" value="1"/>
</dbReference>
<dbReference type="InterPro" id="IPR027417">
    <property type="entry name" value="P-loop_NTPase"/>
</dbReference>
<sequence length="313" mass="35034">MGTIEDIESSRSSSLTTETEEIDEKDEIVRFDNVHKTYLIGASGIAVLRGIDLRVNRGEFVAIYGPSGSGKSTMLSVMGTIDRHSKGDVFLFGKKAGLNATDKILANLRLKDIGFVFQAFNLLPSLTAFENVELPMLLAGKPKKERIARVYKLLDRVGMLHRTKSFPAQLSGGEQQRVTIARALANRPKLLLMDEPSGDLDTKNTDLIMDFLLELHEKQKITMIMVTHDVGLRGYADRVINIRDGRVAGDMKIDQDQRMRMRKNLRQQVLRSRREETGWMSSTDSSESFGGVRTELRAPTDYGTVYATQESCS</sequence>
<dbReference type="EMBL" id="JAMWBK010000004">
    <property type="protein sequence ID" value="KAJ8905746.1"/>
    <property type="molecule type" value="Genomic_DNA"/>
</dbReference>
<dbReference type="CDD" id="cd03255">
    <property type="entry name" value="ABC_MJ0796_LolCDE_FtsE"/>
    <property type="match status" value="1"/>
</dbReference>
<keyword evidence="3" id="KW-0547">Nucleotide-binding</keyword>
<organism evidence="7 8">
    <name type="scientific">Rhodosorus marinus</name>
    <dbReference type="NCBI Taxonomy" id="101924"/>
    <lineage>
        <taxon>Eukaryota</taxon>
        <taxon>Rhodophyta</taxon>
        <taxon>Stylonematophyceae</taxon>
        <taxon>Stylonematales</taxon>
        <taxon>Stylonemataceae</taxon>
        <taxon>Rhodosorus</taxon>
    </lineage>
</organism>
<feature type="region of interest" description="Disordered" evidence="5">
    <location>
        <begin position="1"/>
        <end position="20"/>
    </location>
</feature>
<evidence type="ECO:0000256" key="2">
    <source>
        <dbReference type="ARBA" id="ARBA00022448"/>
    </source>
</evidence>
<dbReference type="SUPFAM" id="SSF52540">
    <property type="entry name" value="P-loop containing nucleoside triphosphate hydrolases"/>
    <property type="match status" value="1"/>
</dbReference>
<dbReference type="GO" id="GO:0005524">
    <property type="term" value="F:ATP binding"/>
    <property type="evidence" value="ECO:0007669"/>
    <property type="project" value="UniProtKB-KW"/>
</dbReference>
<feature type="compositionally biased region" description="Polar residues" evidence="5">
    <location>
        <begin position="279"/>
        <end position="288"/>
    </location>
</feature>